<dbReference type="Pfam" id="PF00201">
    <property type="entry name" value="UDPGT"/>
    <property type="match status" value="1"/>
</dbReference>
<gene>
    <name evidence="6" type="ORF">PVAND_009353</name>
</gene>
<dbReference type="Gene3D" id="3.40.50.2000">
    <property type="entry name" value="Glycogen Phosphorylase B"/>
    <property type="match status" value="1"/>
</dbReference>
<comment type="caution">
    <text evidence="6">The sequence shown here is derived from an EMBL/GenBank/DDBJ whole genome shotgun (WGS) entry which is preliminary data.</text>
</comment>
<dbReference type="EMBL" id="JADBJN010000001">
    <property type="protein sequence ID" value="KAG5679815.1"/>
    <property type="molecule type" value="Genomic_DNA"/>
</dbReference>
<feature type="transmembrane region" description="Helical" evidence="4">
    <location>
        <begin position="482"/>
        <end position="505"/>
    </location>
</feature>
<dbReference type="PANTHER" id="PTHR48043">
    <property type="entry name" value="EG:EG0003.4 PROTEIN-RELATED"/>
    <property type="match status" value="1"/>
</dbReference>
<name>A0A9J6CCW2_POLVA</name>
<evidence type="ECO:0000256" key="4">
    <source>
        <dbReference type="SAM" id="Phobius"/>
    </source>
</evidence>
<dbReference type="Proteomes" id="UP001107558">
    <property type="component" value="Chromosome 1"/>
</dbReference>
<feature type="chain" id="PRO_5039952912" description="UDP-glucuronosyltransferase" evidence="5">
    <location>
        <begin position="22"/>
        <end position="516"/>
    </location>
</feature>
<evidence type="ECO:0000313" key="7">
    <source>
        <dbReference type="Proteomes" id="UP001107558"/>
    </source>
</evidence>
<evidence type="ECO:0000256" key="2">
    <source>
        <dbReference type="ARBA" id="ARBA00022676"/>
    </source>
</evidence>
<evidence type="ECO:0000256" key="1">
    <source>
        <dbReference type="ARBA" id="ARBA00009995"/>
    </source>
</evidence>
<dbReference type="SUPFAM" id="SSF53756">
    <property type="entry name" value="UDP-Glycosyltransferase/glycogen phosphorylase"/>
    <property type="match status" value="1"/>
</dbReference>
<keyword evidence="4" id="KW-1133">Transmembrane helix</keyword>
<keyword evidence="5" id="KW-0732">Signal</keyword>
<dbReference type="InterPro" id="IPR002213">
    <property type="entry name" value="UDP_glucos_trans"/>
</dbReference>
<keyword evidence="4" id="KW-0812">Transmembrane</keyword>
<reference evidence="6" key="1">
    <citation type="submission" date="2021-03" db="EMBL/GenBank/DDBJ databases">
        <title>Chromosome level genome of the anhydrobiotic midge Polypedilum vanderplanki.</title>
        <authorList>
            <person name="Yoshida Y."/>
            <person name="Kikawada T."/>
            <person name="Gusev O."/>
        </authorList>
    </citation>
    <scope>NUCLEOTIDE SEQUENCE</scope>
    <source>
        <strain evidence="6">NIAS01</strain>
        <tissue evidence="6">Whole body or cell culture</tissue>
    </source>
</reference>
<dbReference type="FunFam" id="3.40.50.2000:FF:000050">
    <property type="entry name" value="UDP-glucuronosyltransferase"/>
    <property type="match status" value="1"/>
</dbReference>
<evidence type="ECO:0008006" key="8">
    <source>
        <dbReference type="Google" id="ProtNLM"/>
    </source>
</evidence>
<organism evidence="6 7">
    <name type="scientific">Polypedilum vanderplanki</name>
    <name type="common">Sleeping chironomid midge</name>
    <dbReference type="NCBI Taxonomy" id="319348"/>
    <lineage>
        <taxon>Eukaryota</taxon>
        <taxon>Metazoa</taxon>
        <taxon>Ecdysozoa</taxon>
        <taxon>Arthropoda</taxon>
        <taxon>Hexapoda</taxon>
        <taxon>Insecta</taxon>
        <taxon>Pterygota</taxon>
        <taxon>Neoptera</taxon>
        <taxon>Endopterygota</taxon>
        <taxon>Diptera</taxon>
        <taxon>Nematocera</taxon>
        <taxon>Chironomoidea</taxon>
        <taxon>Chironomidae</taxon>
        <taxon>Chironominae</taxon>
        <taxon>Polypedilum</taxon>
        <taxon>Polypedilum</taxon>
    </lineage>
</organism>
<accession>A0A9J6CCW2</accession>
<dbReference type="CDD" id="cd03784">
    <property type="entry name" value="GT1_Gtf-like"/>
    <property type="match status" value="1"/>
</dbReference>
<dbReference type="OrthoDB" id="5835829at2759"/>
<dbReference type="AlphaFoldDB" id="A0A9J6CCW2"/>
<keyword evidence="4" id="KW-0472">Membrane</keyword>
<comment type="similarity">
    <text evidence="1">Belongs to the UDP-glycosyltransferase family.</text>
</comment>
<keyword evidence="7" id="KW-1185">Reference proteome</keyword>
<protein>
    <recommendedName>
        <fullName evidence="8">UDP-glucuronosyltransferase</fullName>
    </recommendedName>
</protein>
<feature type="signal peptide" evidence="5">
    <location>
        <begin position="1"/>
        <end position="21"/>
    </location>
</feature>
<keyword evidence="3" id="KW-0808">Transferase</keyword>
<dbReference type="InterPro" id="IPR050271">
    <property type="entry name" value="UDP-glycosyltransferase"/>
</dbReference>
<sequence length="516" mass="60715">MLLLLKISIILLFSNFKTLKSANILAFSQIAAYSNYLFNHVIFKEFAVRGHNLTIFATYPSDYSQFPNVIQHHFNESIKIRQKYMNIIEYKQKSMSAYKIGIYDRDWIFEAIKSEIEHPEMQKILNNYENYQFDLIIGEFSFLTFGVLAEIFNCPIIITSSVEPFSAAHVVMGNFIDAAHYPISYLPYLYRNLTLSQRIESLFVHLYSFALFVFYYGIENEKIYEKYFPIKNIDHYKIYQERAALMIMNTNFAFGHIRPLMPNTIQVGFLHVEPPKKIQDEKLLTFLDNSKTGVIVMNFGSLSDTKKIKNSTIEKFLKVFNQTKFDVIIKLHKIDQEIPKNVLISDWLPLADVLAHSKVKIFIFHGGLFSAYEAIDREIPMIIFPFAYDQGSNARMLVHNEVAIELDFNTFTENELLEAIHEINLNDYKENVKKLKKRVYNQPISNKNLLIWHVEKILRNKDDLKIITNDMSSVFLRHITDIYIFCLLLIIFVRKIVKILLNIFYKYKNLIKTMKY</sequence>
<dbReference type="GO" id="GO:0008194">
    <property type="term" value="F:UDP-glycosyltransferase activity"/>
    <property type="evidence" value="ECO:0007669"/>
    <property type="project" value="InterPro"/>
</dbReference>
<dbReference type="PANTHER" id="PTHR48043:SF159">
    <property type="entry name" value="EG:EG0003.4 PROTEIN-RELATED"/>
    <property type="match status" value="1"/>
</dbReference>
<evidence type="ECO:0000256" key="3">
    <source>
        <dbReference type="ARBA" id="ARBA00022679"/>
    </source>
</evidence>
<proteinExistence type="inferred from homology"/>
<evidence type="ECO:0000256" key="5">
    <source>
        <dbReference type="SAM" id="SignalP"/>
    </source>
</evidence>
<evidence type="ECO:0000313" key="6">
    <source>
        <dbReference type="EMBL" id="KAG5679815.1"/>
    </source>
</evidence>
<keyword evidence="2" id="KW-0328">Glycosyltransferase</keyword>